<dbReference type="InterPro" id="IPR001482">
    <property type="entry name" value="T2SS/T4SS_dom"/>
</dbReference>
<dbReference type="Proteomes" id="UP000231267">
    <property type="component" value="Unassembled WGS sequence"/>
</dbReference>
<proteinExistence type="inferred from homology"/>
<evidence type="ECO:0000259" key="4">
    <source>
        <dbReference type="PROSITE" id="PS00662"/>
    </source>
</evidence>
<gene>
    <name evidence="5" type="ORF">COW11_06590</name>
</gene>
<feature type="domain" description="Bacterial type II secretion system protein E" evidence="4">
    <location>
        <begin position="221"/>
        <end position="235"/>
    </location>
</feature>
<name>A0A2J0LF40_9BACT</name>
<dbReference type="SUPFAM" id="SSF52540">
    <property type="entry name" value="P-loop containing nucleoside triphosphate hydrolases"/>
    <property type="match status" value="1"/>
</dbReference>
<organism evidence="5 6">
    <name type="scientific">Candidatus Taenaricola geysiri</name>
    <dbReference type="NCBI Taxonomy" id="1974752"/>
    <lineage>
        <taxon>Bacteria</taxon>
        <taxon>Pseudomonadati</taxon>
        <taxon>Candidatus Omnitrophota</taxon>
        <taxon>Candidatus Taenaricola</taxon>
    </lineage>
</organism>
<dbReference type="CDD" id="cd01129">
    <property type="entry name" value="PulE-GspE-like"/>
    <property type="match status" value="1"/>
</dbReference>
<dbReference type="GO" id="GO:0005524">
    <property type="term" value="F:ATP binding"/>
    <property type="evidence" value="ECO:0007669"/>
    <property type="project" value="UniProtKB-KW"/>
</dbReference>
<dbReference type="Pfam" id="PF00437">
    <property type="entry name" value="T2SSE"/>
    <property type="match status" value="1"/>
</dbReference>
<dbReference type="InterPro" id="IPR027417">
    <property type="entry name" value="P-loop_NTPase"/>
</dbReference>
<dbReference type="GO" id="GO:0016887">
    <property type="term" value="F:ATP hydrolysis activity"/>
    <property type="evidence" value="ECO:0007669"/>
    <property type="project" value="TreeGrafter"/>
</dbReference>
<accession>A0A2J0LF40</accession>
<dbReference type="PANTHER" id="PTHR30258">
    <property type="entry name" value="TYPE II SECRETION SYSTEM PROTEIN GSPE-RELATED"/>
    <property type="match status" value="1"/>
</dbReference>
<comment type="similarity">
    <text evidence="1">Belongs to the GSP E family.</text>
</comment>
<dbReference type="EMBL" id="PFGP01000149">
    <property type="protein sequence ID" value="PIW65819.1"/>
    <property type="molecule type" value="Genomic_DNA"/>
</dbReference>
<dbReference type="Gene3D" id="3.40.50.300">
    <property type="entry name" value="P-loop containing nucleotide triphosphate hydrolases"/>
    <property type="match status" value="1"/>
</dbReference>
<comment type="caution">
    <text evidence="5">The sequence shown here is derived from an EMBL/GenBank/DDBJ whole genome shotgun (WGS) entry which is preliminary data.</text>
</comment>
<keyword evidence="2" id="KW-0547">Nucleotide-binding</keyword>
<protein>
    <submittedName>
        <fullName evidence="5">Secretion system protein E</fullName>
    </submittedName>
</protein>
<evidence type="ECO:0000256" key="3">
    <source>
        <dbReference type="ARBA" id="ARBA00022840"/>
    </source>
</evidence>
<dbReference type="AlphaFoldDB" id="A0A2J0LF40"/>
<reference evidence="5 6" key="1">
    <citation type="submission" date="2017-09" db="EMBL/GenBank/DDBJ databases">
        <title>Depth-based differentiation of microbial function through sediment-hosted aquifers and enrichment of novel symbionts in the deep terrestrial subsurface.</title>
        <authorList>
            <person name="Probst A.J."/>
            <person name="Ladd B."/>
            <person name="Jarett J.K."/>
            <person name="Geller-Mcgrath D.E."/>
            <person name="Sieber C.M."/>
            <person name="Emerson J.B."/>
            <person name="Anantharaman K."/>
            <person name="Thomas B.C."/>
            <person name="Malmstrom R."/>
            <person name="Stieglmeier M."/>
            <person name="Klingl A."/>
            <person name="Woyke T."/>
            <person name="Ryan C.M."/>
            <person name="Banfield J.F."/>
        </authorList>
    </citation>
    <scope>NUCLEOTIDE SEQUENCE [LARGE SCALE GENOMIC DNA]</scope>
    <source>
        <strain evidence="5">CG12_big_fil_rev_8_21_14_0_65_43_15</strain>
    </source>
</reference>
<evidence type="ECO:0000313" key="6">
    <source>
        <dbReference type="Proteomes" id="UP000231267"/>
    </source>
</evidence>
<evidence type="ECO:0000256" key="1">
    <source>
        <dbReference type="ARBA" id="ARBA00006611"/>
    </source>
</evidence>
<dbReference type="FunFam" id="3.40.50.300:FF:000398">
    <property type="entry name" value="Type IV pilus assembly ATPase PilB"/>
    <property type="match status" value="1"/>
</dbReference>
<feature type="non-terminal residue" evidence="5">
    <location>
        <position position="1"/>
    </location>
</feature>
<evidence type="ECO:0000313" key="5">
    <source>
        <dbReference type="EMBL" id="PIW65819.1"/>
    </source>
</evidence>
<sequence>ADIVPSKSEDLQDMAEDASIIKFVNQILLEAVSERATDIHIEPFENDLKIRYRIDGVLYDAAIPATVKYFQLPIISRIKIMAGMNIAERRLPQDGRIKLKITNNETDIRVSILPTPYGESVDLRILSVGMLYSLPTLGLPEADLQILEEMIKKPHGIIFVTGPTGSGKTTTLYACLTKIKDSTKKIITIEDPIEYQIEGVTQIQVMPKIGLNFAEGLRSSLRHDPDIMMVGEVRDTETAEIAIRVALTGHLVFSTLHTNDAAGAITRLIDMGIEPFLVSSSVECIIAQRLVRTICPKCKVVIKDKKDILKKLAFLKQQPDFGINADKINIYHGTGCEDCKFTGYRGRTGIYEFLVLSEPISELVVKKASADQIKRKALELGMHTLMQDGLEKVIKGITTISEVARVCELKQE</sequence>
<keyword evidence="3" id="KW-0067">ATP-binding</keyword>
<dbReference type="PANTHER" id="PTHR30258:SF2">
    <property type="entry name" value="COMG OPERON PROTEIN 1"/>
    <property type="match status" value="1"/>
</dbReference>
<dbReference type="GO" id="GO:0005886">
    <property type="term" value="C:plasma membrane"/>
    <property type="evidence" value="ECO:0007669"/>
    <property type="project" value="TreeGrafter"/>
</dbReference>
<evidence type="ECO:0000256" key="2">
    <source>
        <dbReference type="ARBA" id="ARBA00022741"/>
    </source>
</evidence>
<dbReference type="Gene3D" id="3.30.450.90">
    <property type="match status" value="1"/>
</dbReference>
<dbReference type="FunFam" id="3.30.450.90:FF:000001">
    <property type="entry name" value="Type II secretion system ATPase GspE"/>
    <property type="match status" value="1"/>
</dbReference>
<dbReference type="PROSITE" id="PS00662">
    <property type="entry name" value="T2SP_E"/>
    <property type="match status" value="1"/>
</dbReference>